<evidence type="ECO:0000259" key="1">
    <source>
        <dbReference type="Pfam" id="PF25325"/>
    </source>
</evidence>
<accession>A0A6M3GWG6</accession>
<dbReference type="InterPro" id="IPR057428">
    <property type="entry name" value="EFHB_EF-hand_C"/>
</dbReference>
<organism evidence="2">
    <name type="scientific">Glyphodes pyloalis</name>
    <name type="common">Lesser mulberry snout moth</name>
    <dbReference type="NCBI Taxonomy" id="1242752"/>
    <lineage>
        <taxon>Eukaryota</taxon>
        <taxon>Metazoa</taxon>
        <taxon>Ecdysozoa</taxon>
        <taxon>Arthropoda</taxon>
        <taxon>Hexapoda</taxon>
        <taxon>Insecta</taxon>
        <taxon>Pterygota</taxon>
        <taxon>Neoptera</taxon>
        <taxon>Endopterygota</taxon>
        <taxon>Lepidoptera</taxon>
        <taxon>Glossata</taxon>
        <taxon>Ditrysia</taxon>
        <taxon>Pyraloidea</taxon>
        <taxon>Crambidae</taxon>
        <taxon>Spilomelinae</taxon>
        <taxon>Glyphodes</taxon>
    </lineage>
</organism>
<proteinExistence type="evidence at transcript level"/>
<dbReference type="SUPFAM" id="SSF47473">
    <property type="entry name" value="EF-hand"/>
    <property type="match status" value="1"/>
</dbReference>
<dbReference type="AlphaFoldDB" id="A0A6M3GWG6"/>
<evidence type="ECO:0000313" key="2">
    <source>
        <dbReference type="EMBL" id="QIJ45724.1"/>
    </source>
</evidence>
<protein>
    <submittedName>
        <fullName evidence="2">Chemosensory protein</fullName>
    </submittedName>
</protein>
<sequence length="531" mass="60709">MPVDCQRSTSGGKGNIGMFIERDPKVCAAGLPTAQPDDKVSDSLEHYLLIDEVSALIGDSIIPPKPPRPLPPLRKPIPPDARYAGPFCDMAKLINPRNKTKFETLVEDFKQTPYASYWKKPLGQVQDPVPMLPEGLDAKNTCFGKPTAFHGRLYDIAMPKVPYPDKTPESKKAGFQFKYKYCEPPYNPDLTWGHRTGVDKRGTYARCCVTDDRVKLGTGSKTIINTIQANFQDAKQPRLGTVLAPNDNIQNVPDGYSFGILKPPDNLPECLTFCQMNVGREFFKKCLKHLNSLRKCLSKRFLPTFFRTFYLNLRYYDKENTGWLPKQTVYNYCATKFIRFDPNLIEPLLDMWKAFHDDMIEYKTFVFVLNYREPSPEMPKIPDLPADCLDFRTTYTEMVKPGQPPDTSRMAGLPSGRYFDLNYPISPERCCRADRTCLPHESDMKSCINPSVLTLLHVSHRDMYAKREPETVRRVFEAAGEKFSDEGFSAIWEEAKKHHSQGWVCYETFRRTLESKPELAHLKSENNETSA</sequence>
<dbReference type="Pfam" id="PF25325">
    <property type="entry name" value="EF-hand_EFHB_C"/>
    <property type="match status" value="1"/>
</dbReference>
<feature type="domain" description="EFHB C-terminal EF-hand" evidence="1">
    <location>
        <begin position="445"/>
        <end position="515"/>
    </location>
</feature>
<reference evidence="2" key="1">
    <citation type="submission" date="2019-04" db="EMBL/GenBank/DDBJ databases">
        <authorList>
            <person name="Sheng S."/>
        </authorList>
    </citation>
    <scope>NUCLEOTIDE SEQUENCE</scope>
</reference>
<name>A0A6M3GWG6_GLYPY</name>
<dbReference type="InterPro" id="IPR011992">
    <property type="entry name" value="EF-hand-dom_pair"/>
</dbReference>
<gene>
    <name evidence="2" type="primary">CSP</name>
</gene>
<dbReference type="EMBL" id="MK819429">
    <property type="protein sequence ID" value="QIJ45724.1"/>
    <property type="molecule type" value="mRNA"/>
</dbReference>